<dbReference type="EMBL" id="FZNR01000027">
    <property type="protein sequence ID" value="SNS87474.1"/>
    <property type="molecule type" value="Genomic_DNA"/>
</dbReference>
<gene>
    <name evidence="1" type="ORF">SAMN06264365_1274</name>
</gene>
<sequence length="150" mass="16183">MFGRRLELDATVVAITTEVVSEWYPDEIDMLAEIRTPPRAHRLRAPVGMGVELAAVTPVLLSVLTFIAGTAATQVVEGALGRLGTAARERLASFFRPDRPPVTSSPEADLPQIEAALAEICVEQGMRTDLAREVAKHVVSALRRRLGQAG</sequence>
<evidence type="ECO:0000313" key="2">
    <source>
        <dbReference type="Proteomes" id="UP000198415"/>
    </source>
</evidence>
<organism evidence="1 2">
    <name type="scientific">Actinoplanes regularis</name>
    <dbReference type="NCBI Taxonomy" id="52697"/>
    <lineage>
        <taxon>Bacteria</taxon>
        <taxon>Bacillati</taxon>
        <taxon>Actinomycetota</taxon>
        <taxon>Actinomycetes</taxon>
        <taxon>Micromonosporales</taxon>
        <taxon>Micromonosporaceae</taxon>
        <taxon>Actinoplanes</taxon>
    </lineage>
</organism>
<proteinExistence type="predicted"/>
<dbReference type="RefSeq" id="WP_089298370.1">
    <property type="nucleotide sequence ID" value="NZ_BOMU01000107.1"/>
</dbReference>
<accession>A0A239I572</accession>
<dbReference type="AlphaFoldDB" id="A0A239I572"/>
<evidence type="ECO:0000313" key="1">
    <source>
        <dbReference type="EMBL" id="SNS87474.1"/>
    </source>
</evidence>
<keyword evidence="2" id="KW-1185">Reference proteome</keyword>
<protein>
    <submittedName>
        <fullName evidence="1">Uncharacterized protein</fullName>
    </submittedName>
</protein>
<dbReference type="Proteomes" id="UP000198415">
    <property type="component" value="Unassembled WGS sequence"/>
</dbReference>
<dbReference type="OrthoDB" id="4938920at2"/>
<reference evidence="1 2" key="1">
    <citation type="submission" date="2017-06" db="EMBL/GenBank/DDBJ databases">
        <authorList>
            <person name="Kim H.J."/>
            <person name="Triplett B.A."/>
        </authorList>
    </citation>
    <scope>NUCLEOTIDE SEQUENCE [LARGE SCALE GENOMIC DNA]</scope>
    <source>
        <strain evidence="1 2">DSM 43151</strain>
    </source>
</reference>
<name>A0A239I572_9ACTN</name>